<reference evidence="3 4" key="1">
    <citation type="journal article" date="2009" name="Nat. Genet.">
        <title>The genome of the cucumber, Cucumis sativus L.</title>
        <authorList>
            <person name="Huang S."/>
            <person name="Li R."/>
            <person name="Zhang Z."/>
            <person name="Li L."/>
            <person name="Gu X."/>
            <person name="Fan W."/>
            <person name="Lucas W.J."/>
            <person name="Wang X."/>
            <person name="Xie B."/>
            <person name="Ni P."/>
            <person name="Ren Y."/>
            <person name="Zhu H."/>
            <person name="Li J."/>
            <person name="Lin K."/>
            <person name="Jin W."/>
            <person name="Fei Z."/>
            <person name="Li G."/>
            <person name="Staub J."/>
            <person name="Kilian A."/>
            <person name="van der Vossen E.A."/>
            <person name="Wu Y."/>
            <person name="Guo J."/>
            <person name="He J."/>
            <person name="Jia Z."/>
            <person name="Ren Y."/>
            <person name="Tian G."/>
            <person name="Lu Y."/>
            <person name="Ruan J."/>
            <person name="Qian W."/>
            <person name="Wang M."/>
            <person name="Huang Q."/>
            <person name="Li B."/>
            <person name="Xuan Z."/>
            <person name="Cao J."/>
            <person name="Asan"/>
            <person name="Wu Z."/>
            <person name="Zhang J."/>
            <person name="Cai Q."/>
            <person name="Bai Y."/>
            <person name="Zhao B."/>
            <person name="Han Y."/>
            <person name="Li Y."/>
            <person name="Li X."/>
            <person name="Wang S."/>
            <person name="Shi Q."/>
            <person name="Liu S."/>
            <person name="Cho W.K."/>
            <person name="Kim J.Y."/>
            <person name="Xu Y."/>
            <person name="Heller-Uszynska K."/>
            <person name="Miao H."/>
            <person name="Cheng Z."/>
            <person name="Zhang S."/>
            <person name="Wu J."/>
            <person name="Yang Y."/>
            <person name="Kang H."/>
            <person name="Li M."/>
            <person name="Liang H."/>
            <person name="Ren X."/>
            <person name="Shi Z."/>
            <person name="Wen M."/>
            <person name="Jian M."/>
            <person name="Yang H."/>
            <person name="Zhang G."/>
            <person name="Yang Z."/>
            <person name="Chen R."/>
            <person name="Liu S."/>
            <person name="Li J."/>
            <person name="Ma L."/>
            <person name="Liu H."/>
            <person name="Zhou Y."/>
            <person name="Zhao J."/>
            <person name="Fang X."/>
            <person name="Li G."/>
            <person name="Fang L."/>
            <person name="Li Y."/>
            <person name="Liu D."/>
            <person name="Zheng H."/>
            <person name="Zhang Y."/>
            <person name="Qin N."/>
            <person name="Li Z."/>
            <person name="Yang G."/>
            <person name="Yang S."/>
            <person name="Bolund L."/>
            <person name="Kristiansen K."/>
            <person name="Zheng H."/>
            <person name="Li S."/>
            <person name="Zhang X."/>
            <person name="Yang H."/>
            <person name="Wang J."/>
            <person name="Sun R."/>
            <person name="Zhang B."/>
            <person name="Jiang S."/>
            <person name="Wang J."/>
            <person name="Du Y."/>
            <person name="Li S."/>
        </authorList>
    </citation>
    <scope>NUCLEOTIDE SEQUENCE [LARGE SCALE GENOMIC DNA]</scope>
    <source>
        <strain evidence="4">cv. 9930</strain>
    </source>
</reference>
<proteinExistence type="predicted"/>
<evidence type="ECO:0000313" key="3">
    <source>
        <dbReference type="EMBL" id="KGN44357.1"/>
    </source>
</evidence>
<protein>
    <submittedName>
        <fullName evidence="3">Uncharacterized protein</fullName>
    </submittedName>
</protein>
<feature type="chain" id="PRO_5001965001" evidence="2">
    <location>
        <begin position="28"/>
        <end position="106"/>
    </location>
</feature>
<evidence type="ECO:0000256" key="1">
    <source>
        <dbReference type="SAM" id="MobiDB-lite"/>
    </source>
</evidence>
<dbReference type="AlphaFoldDB" id="A0A0A0K7P8"/>
<dbReference type="Proteomes" id="UP000029981">
    <property type="component" value="Chromosome 7"/>
</dbReference>
<accession>A0A0A0K7P8</accession>
<organism evidence="3 4">
    <name type="scientific">Cucumis sativus</name>
    <name type="common">Cucumber</name>
    <dbReference type="NCBI Taxonomy" id="3659"/>
    <lineage>
        <taxon>Eukaryota</taxon>
        <taxon>Viridiplantae</taxon>
        <taxon>Streptophyta</taxon>
        <taxon>Embryophyta</taxon>
        <taxon>Tracheophyta</taxon>
        <taxon>Spermatophyta</taxon>
        <taxon>Magnoliopsida</taxon>
        <taxon>eudicotyledons</taxon>
        <taxon>Gunneridae</taxon>
        <taxon>Pentapetalae</taxon>
        <taxon>rosids</taxon>
        <taxon>fabids</taxon>
        <taxon>Cucurbitales</taxon>
        <taxon>Cucurbitaceae</taxon>
        <taxon>Benincaseae</taxon>
        <taxon>Cucumis</taxon>
    </lineage>
</organism>
<evidence type="ECO:0000313" key="4">
    <source>
        <dbReference type="Proteomes" id="UP000029981"/>
    </source>
</evidence>
<name>A0A0A0K7P8_CUCSA</name>
<dbReference type="EMBL" id="CM002928">
    <property type="protein sequence ID" value="KGN44357.1"/>
    <property type="molecule type" value="Genomic_DNA"/>
</dbReference>
<evidence type="ECO:0000256" key="2">
    <source>
        <dbReference type="SAM" id="SignalP"/>
    </source>
</evidence>
<reference evidence="3 4" key="4">
    <citation type="journal article" date="2011" name="BMC Genomics">
        <title>RNA-Seq improves annotation of protein-coding genes in the cucumber genome.</title>
        <authorList>
            <person name="Li Z."/>
            <person name="Zhang Z."/>
            <person name="Yan P."/>
            <person name="Huang S."/>
            <person name="Fei Z."/>
            <person name="Lin K."/>
        </authorList>
    </citation>
    <scope>NUCLEOTIDE SEQUENCE [LARGE SCALE GENOMIC DNA]</scope>
    <source>
        <strain evidence="4">cv. 9930</strain>
    </source>
</reference>
<keyword evidence="2" id="KW-0732">Signal</keyword>
<feature type="compositionally biased region" description="Polar residues" evidence="1">
    <location>
        <begin position="77"/>
        <end position="106"/>
    </location>
</feature>
<sequence>MGISKKNMLVFVGVLLISTTLIEITKATTTRTRDYGPLDQGVEIVCSPEDPRVFKLHYANDESSEYNSVDDCKTLKSKTNFNGQSPNMAPQSSQSPNMAPQSSQGV</sequence>
<keyword evidence="4" id="KW-1185">Reference proteome</keyword>
<feature type="signal peptide" evidence="2">
    <location>
        <begin position="1"/>
        <end position="27"/>
    </location>
</feature>
<feature type="region of interest" description="Disordered" evidence="1">
    <location>
        <begin position="67"/>
        <end position="106"/>
    </location>
</feature>
<reference evidence="3 4" key="3">
    <citation type="journal article" date="2010" name="BMC Genomics">
        <title>Transcriptome sequencing and comparative analysis of cucumber flowers with different sex types.</title>
        <authorList>
            <person name="Guo S."/>
            <person name="Zheng Y."/>
            <person name="Joung J.G."/>
            <person name="Liu S."/>
            <person name="Zhang Z."/>
            <person name="Crasta O.R."/>
            <person name="Sobral B.W."/>
            <person name="Xu Y."/>
            <person name="Huang S."/>
            <person name="Fei Z."/>
        </authorList>
    </citation>
    <scope>NUCLEOTIDE SEQUENCE [LARGE SCALE GENOMIC DNA]</scope>
    <source>
        <strain evidence="4">cv. 9930</strain>
    </source>
</reference>
<reference evidence="3 4" key="2">
    <citation type="journal article" date="2009" name="PLoS ONE">
        <title>An integrated genetic and cytogenetic map of the cucumber genome.</title>
        <authorList>
            <person name="Ren Y."/>
            <person name="Zhang Z."/>
            <person name="Liu J."/>
            <person name="Staub J.E."/>
            <person name="Han Y."/>
            <person name="Cheng Z."/>
            <person name="Li X."/>
            <person name="Lu J."/>
            <person name="Miao H."/>
            <person name="Kang H."/>
            <person name="Xie B."/>
            <person name="Gu X."/>
            <person name="Wang X."/>
            <person name="Du Y."/>
            <person name="Jin W."/>
            <person name="Huang S."/>
        </authorList>
    </citation>
    <scope>NUCLEOTIDE SEQUENCE [LARGE SCALE GENOMIC DNA]</scope>
    <source>
        <strain evidence="4">cv. 9930</strain>
    </source>
</reference>
<gene>
    <name evidence="3" type="ORF">Csa_7G269030</name>
</gene>
<dbReference type="Gramene" id="KGN44357">
    <property type="protein sequence ID" value="KGN44357"/>
    <property type="gene ID" value="Csa_7G269030"/>
</dbReference>